<evidence type="ECO:0000256" key="8">
    <source>
        <dbReference type="ARBA" id="ARBA00023163"/>
    </source>
</evidence>
<evidence type="ECO:0000256" key="2">
    <source>
        <dbReference type="ARBA" id="ARBA00004496"/>
    </source>
</evidence>
<evidence type="ECO:0000256" key="3">
    <source>
        <dbReference type="ARBA" id="ARBA00008030"/>
    </source>
</evidence>
<keyword evidence="7" id="KW-0943">RNA-mediated gene silencing</keyword>
<dbReference type="EMBL" id="CAJPEV010000432">
    <property type="protein sequence ID" value="CAG0885211.1"/>
    <property type="molecule type" value="Genomic_DNA"/>
</dbReference>
<proteinExistence type="inferred from homology"/>
<comment type="subcellular location">
    <subcellularLocation>
        <location evidence="2">Cytoplasm</location>
    </subcellularLocation>
    <subcellularLocation>
        <location evidence="1">Nucleus</location>
    </subcellularLocation>
</comment>
<evidence type="ECO:0000256" key="4">
    <source>
        <dbReference type="ARBA" id="ARBA00014872"/>
    </source>
</evidence>
<dbReference type="OrthoDB" id="10265389at2759"/>
<dbReference type="GO" id="GO:0005634">
    <property type="term" value="C:nucleus"/>
    <property type="evidence" value="ECO:0007669"/>
    <property type="project" value="UniProtKB-SubCell"/>
</dbReference>
<dbReference type="PANTHER" id="PTHR15975">
    <property type="entry name" value="CCR4-NOT TRANSCRIPTION COMPLEX SUBUNIT 11"/>
    <property type="match status" value="1"/>
</dbReference>
<dbReference type="Pfam" id="PF10155">
    <property type="entry name" value="CNOT11"/>
    <property type="match status" value="1"/>
</dbReference>
<dbReference type="GO" id="GO:0031047">
    <property type="term" value="P:regulatory ncRNA-mediated gene silencing"/>
    <property type="evidence" value="ECO:0007669"/>
    <property type="project" value="UniProtKB-KW"/>
</dbReference>
<evidence type="ECO:0000313" key="10">
    <source>
        <dbReference type="EMBL" id="CAD7243437.1"/>
    </source>
</evidence>
<evidence type="ECO:0000256" key="9">
    <source>
        <dbReference type="ARBA" id="ARBA00023242"/>
    </source>
</evidence>
<keyword evidence="8" id="KW-0804">Transcription</keyword>
<dbReference type="AlphaFoldDB" id="A0A7R8XA90"/>
<dbReference type="InterPro" id="IPR019312">
    <property type="entry name" value="CNOT11"/>
</dbReference>
<keyword evidence="5" id="KW-0963">Cytoplasm</keyword>
<dbReference type="Proteomes" id="UP000677054">
    <property type="component" value="Unassembled WGS sequence"/>
</dbReference>
<gene>
    <name evidence="10" type="ORF">DSTB1V02_LOCUS3361</name>
</gene>
<reference evidence="10" key="1">
    <citation type="submission" date="2020-11" db="EMBL/GenBank/DDBJ databases">
        <authorList>
            <person name="Tran Van P."/>
        </authorList>
    </citation>
    <scope>NUCLEOTIDE SEQUENCE</scope>
</reference>
<keyword evidence="6" id="KW-0805">Transcription regulation</keyword>
<comment type="similarity">
    <text evidence="3">Belongs to the CNOT11 family.</text>
</comment>
<protein>
    <recommendedName>
        <fullName evidence="4">CCR4-NOT transcription complex subunit 11</fullName>
    </recommendedName>
</protein>
<evidence type="ECO:0000313" key="11">
    <source>
        <dbReference type="Proteomes" id="UP000677054"/>
    </source>
</evidence>
<keyword evidence="11" id="KW-1185">Reference proteome</keyword>
<accession>A0A7R8XA90</accession>
<dbReference type="GO" id="GO:0030014">
    <property type="term" value="C:CCR4-NOT complex"/>
    <property type="evidence" value="ECO:0007669"/>
    <property type="project" value="InterPro"/>
</dbReference>
<evidence type="ECO:0000256" key="1">
    <source>
        <dbReference type="ARBA" id="ARBA00004123"/>
    </source>
</evidence>
<organism evidence="10">
    <name type="scientific">Darwinula stevensoni</name>
    <dbReference type="NCBI Taxonomy" id="69355"/>
    <lineage>
        <taxon>Eukaryota</taxon>
        <taxon>Metazoa</taxon>
        <taxon>Ecdysozoa</taxon>
        <taxon>Arthropoda</taxon>
        <taxon>Crustacea</taxon>
        <taxon>Oligostraca</taxon>
        <taxon>Ostracoda</taxon>
        <taxon>Podocopa</taxon>
        <taxon>Podocopida</taxon>
        <taxon>Darwinulocopina</taxon>
        <taxon>Darwinuloidea</taxon>
        <taxon>Darwinulidae</taxon>
        <taxon>Darwinula</taxon>
    </lineage>
</organism>
<evidence type="ECO:0000256" key="6">
    <source>
        <dbReference type="ARBA" id="ARBA00023015"/>
    </source>
</evidence>
<sequence length="486" mass="54405">MSILSDDYTETQSLEALCSQLHHFFSKQDFFKVGCAIVLLLQNPDLLSNASQRLAAVTVLHQMYKGEPMSACPFAGVFVHLLNPPDETVKGTLKKLEYAGQLPRLSQQEKNFLSLLLTSNQKDVPLLKKTARQIIGMEPAAVPAADVTGLQLGLAERQSQLPHACKAGIPVILSDPDIKQGTNISSTDAGVTKKTAEALLTGSTPLVNQCYVPEFISLVPPIFHCEDEVSTIIPNFVACWLKTRLTNCWFNPVWKIMDLLWMNPSDPQFHKPMYDTSLCASELGGIEARRLMSKAFEEALTLQQQQHLLAQLEKDPKLVYHVGLTPNKLPDLVENNPLVAIEVLLKLMQSSQITEYFSVLVNMEMSLHSMEVVNRFGGFCLIHIVISHNQLTTAVDLPTEFLHLYISNCISTCENIKDRYMQNRLVRLVCVFLQSLIRNKIINVQELFIEVQAFCIEFSRIREAAALFRLLKQLDSGEQPAAPTSK</sequence>
<evidence type="ECO:0000256" key="5">
    <source>
        <dbReference type="ARBA" id="ARBA00022490"/>
    </source>
</evidence>
<dbReference type="PANTHER" id="PTHR15975:SF0">
    <property type="entry name" value="CCR4-NOT TRANSCRIPTION COMPLEX SUBUNIT 11"/>
    <property type="match status" value="1"/>
</dbReference>
<keyword evidence="9" id="KW-0539">Nucleus</keyword>
<name>A0A7R8XA90_9CRUS</name>
<evidence type="ECO:0000256" key="7">
    <source>
        <dbReference type="ARBA" id="ARBA00023158"/>
    </source>
</evidence>
<dbReference type="EMBL" id="LR899949">
    <property type="protein sequence ID" value="CAD7243437.1"/>
    <property type="molecule type" value="Genomic_DNA"/>
</dbReference>
<dbReference type="GO" id="GO:0005737">
    <property type="term" value="C:cytoplasm"/>
    <property type="evidence" value="ECO:0007669"/>
    <property type="project" value="UniProtKB-SubCell"/>
</dbReference>